<accession>A0A514CST9</accession>
<dbReference type="Proteomes" id="UP000320799">
    <property type="component" value="Segment"/>
</dbReference>
<dbReference type="GeneID" id="56136016"/>
<proteinExistence type="predicted"/>
<keyword evidence="2" id="KW-1185">Reference proteome</keyword>
<reference evidence="1 2" key="1">
    <citation type="submission" date="2019-06" db="EMBL/GenBank/DDBJ databases">
        <authorList>
            <person name="Kincaid V.D."/>
            <person name="Fuller A."/>
            <person name="Hodges K."/>
            <person name="Bansal M."/>
            <person name="Essig J."/>
            <person name="Johnson A."/>
        </authorList>
    </citation>
    <scope>NUCLEOTIDE SEQUENCE [LARGE SCALE GENOMIC DNA]</scope>
</reference>
<evidence type="ECO:0000313" key="1">
    <source>
        <dbReference type="EMBL" id="QDH83541.1"/>
    </source>
</evidence>
<name>A0A514CST9_9CAUD</name>
<dbReference type="KEGG" id="vg:56136016"/>
<evidence type="ECO:0000313" key="2">
    <source>
        <dbReference type="Proteomes" id="UP000320799"/>
    </source>
</evidence>
<protein>
    <submittedName>
        <fullName evidence="1">Uncharacterized protein</fullName>
    </submittedName>
</protein>
<sequence>MLPTRTFKRCAFCGACAMTQISSELANIKQVWVKFKEGDTLVTFIEYIGLDYYTAVPLNSAPTIYVHKSGDQWEAACFDGRDQRAVSSLMDTPEEAFNLLVNEYWK</sequence>
<dbReference type="RefSeq" id="YP_009903740.1">
    <property type="nucleotide sequence ID" value="NC_049849.1"/>
</dbReference>
<organism evidence="1 2">
    <name type="scientific">Achromobacter phage Motura</name>
    <dbReference type="NCBI Taxonomy" id="2591403"/>
    <lineage>
        <taxon>Viruses</taxon>
        <taxon>Duplodnaviria</taxon>
        <taxon>Heunggongvirae</taxon>
        <taxon>Uroviricota</taxon>
        <taxon>Caudoviricetes</taxon>
        <taxon>Moturavirus</taxon>
        <taxon>Moturavirus motura</taxon>
    </lineage>
</organism>
<dbReference type="EMBL" id="MN094788">
    <property type="protein sequence ID" value="QDH83541.1"/>
    <property type="molecule type" value="Genomic_DNA"/>
</dbReference>